<reference evidence="5 6" key="1">
    <citation type="submission" date="2019-03" db="EMBL/GenBank/DDBJ databases">
        <title>Roseomonas sp. a novel Roseomonas species isolated from Sea whip Gorgonian.</title>
        <authorList>
            <person name="Li F."/>
            <person name="Pan X."/>
            <person name="Huang S."/>
            <person name="Li Z."/>
            <person name="Meng B."/>
        </authorList>
    </citation>
    <scope>NUCLEOTIDE SEQUENCE [LARGE SCALE GENOMIC DNA]</scope>
    <source>
        <strain evidence="5 6">M0104</strain>
    </source>
</reference>
<keyword evidence="2" id="KW-0547">Nucleotide-binding</keyword>
<evidence type="ECO:0000259" key="4">
    <source>
        <dbReference type="PROSITE" id="PS50893"/>
    </source>
</evidence>
<dbReference type="InterPro" id="IPR003439">
    <property type="entry name" value="ABC_transporter-like_ATP-bd"/>
</dbReference>
<dbReference type="CDD" id="cd03257">
    <property type="entry name" value="ABC_NikE_OppD_transporters"/>
    <property type="match status" value="1"/>
</dbReference>
<feature type="domain" description="ABC transporter" evidence="4">
    <location>
        <begin position="13"/>
        <end position="252"/>
    </location>
</feature>
<dbReference type="PANTHER" id="PTHR43776">
    <property type="entry name" value="TRANSPORT ATP-BINDING PROTEIN"/>
    <property type="match status" value="1"/>
</dbReference>
<keyword evidence="1" id="KW-0813">Transport</keyword>
<dbReference type="InterPro" id="IPR003593">
    <property type="entry name" value="AAA+_ATPase"/>
</dbReference>
<protein>
    <submittedName>
        <fullName evidence="5">ABC transporter ATP-binding protein</fullName>
    </submittedName>
</protein>
<dbReference type="GO" id="GO:0016887">
    <property type="term" value="F:ATP hydrolysis activity"/>
    <property type="evidence" value="ECO:0007669"/>
    <property type="project" value="InterPro"/>
</dbReference>
<name>A0A845B6Z4_9PROT</name>
<evidence type="ECO:0000256" key="2">
    <source>
        <dbReference type="ARBA" id="ARBA00022741"/>
    </source>
</evidence>
<keyword evidence="3 5" id="KW-0067">ATP-binding</keyword>
<comment type="caution">
    <text evidence="5">The sequence shown here is derived from an EMBL/GenBank/DDBJ whole genome shotgun (WGS) entry which is preliminary data.</text>
</comment>
<dbReference type="InterPro" id="IPR017871">
    <property type="entry name" value="ABC_transporter-like_CS"/>
</dbReference>
<evidence type="ECO:0000256" key="1">
    <source>
        <dbReference type="ARBA" id="ARBA00022448"/>
    </source>
</evidence>
<organism evidence="5 6">
    <name type="scientific">Teichococcus coralli</name>
    <dbReference type="NCBI Taxonomy" id="2545983"/>
    <lineage>
        <taxon>Bacteria</taxon>
        <taxon>Pseudomonadati</taxon>
        <taxon>Pseudomonadota</taxon>
        <taxon>Alphaproteobacteria</taxon>
        <taxon>Acetobacterales</taxon>
        <taxon>Roseomonadaceae</taxon>
        <taxon>Roseomonas</taxon>
    </lineage>
</organism>
<evidence type="ECO:0000313" key="6">
    <source>
        <dbReference type="Proteomes" id="UP000460715"/>
    </source>
</evidence>
<dbReference type="AlphaFoldDB" id="A0A845B6Z4"/>
<dbReference type="EMBL" id="SNVJ01000002">
    <property type="protein sequence ID" value="MXP62475.1"/>
    <property type="molecule type" value="Genomic_DNA"/>
</dbReference>
<gene>
    <name evidence="5" type="ORF">E0493_03785</name>
</gene>
<dbReference type="SUPFAM" id="SSF52540">
    <property type="entry name" value="P-loop containing nucleoside triphosphate hydrolases"/>
    <property type="match status" value="1"/>
</dbReference>
<dbReference type="InterPro" id="IPR027417">
    <property type="entry name" value="P-loop_NTPase"/>
</dbReference>
<proteinExistence type="predicted"/>
<dbReference type="Gene3D" id="3.40.50.300">
    <property type="entry name" value="P-loop containing nucleotide triphosphate hydrolases"/>
    <property type="match status" value="1"/>
</dbReference>
<accession>A0A845B6Z4</accession>
<dbReference type="Proteomes" id="UP000460715">
    <property type="component" value="Unassembled WGS sequence"/>
</dbReference>
<dbReference type="Pfam" id="PF00005">
    <property type="entry name" value="ABC_tran"/>
    <property type="match status" value="1"/>
</dbReference>
<dbReference type="OrthoDB" id="9767950at2"/>
<dbReference type="GO" id="GO:0055085">
    <property type="term" value="P:transmembrane transport"/>
    <property type="evidence" value="ECO:0007669"/>
    <property type="project" value="UniProtKB-ARBA"/>
</dbReference>
<dbReference type="SMART" id="SM00382">
    <property type="entry name" value="AAA"/>
    <property type="match status" value="1"/>
</dbReference>
<dbReference type="RefSeq" id="WP_160935576.1">
    <property type="nucleotide sequence ID" value="NZ_SNVJ01000002.1"/>
</dbReference>
<dbReference type="GO" id="GO:0005524">
    <property type="term" value="F:ATP binding"/>
    <property type="evidence" value="ECO:0007669"/>
    <property type="project" value="UniProtKB-KW"/>
</dbReference>
<evidence type="ECO:0000313" key="5">
    <source>
        <dbReference type="EMBL" id="MXP62475.1"/>
    </source>
</evidence>
<dbReference type="InterPro" id="IPR050319">
    <property type="entry name" value="ABC_transp_ATP-bind"/>
</dbReference>
<dbReference type="PROSITE" id="PS50893">
    <property type="entry name" value="ABC_TRANSPORTER_2"/>
    <property type="match status" value="1"/>
</dbReference>
<keyword evidence="6" id="KW-1185">Reference proteome</keyword>
<sequence>MPEPLLQVENLLVRFADPHRPGGELRAVDGVSLTVQPGEILGLVGESGSGKTTLGKTVLRLHEPAGGRILLRGLDLTHLSEAALRPHRRAMQMVFQDPLSSFNPRQTIGTAVATPLKLHRLCTRAELPERVAQILDEVGLPAAFAERYPHQMSGGQLQRAAIGRALALKPELIVADEAVSKLDVSVRAQILNLLRAVQARSNLAMIFITHDLHVARFLCHRIGVMHFGKLLEIGPTEQVFEAPQHDYTRALLGTVHGSVARDVRIPA</sequence>
<dbReference type="PROSITE" id="PS00211">
    <property type="entry name" value="ABC_TRANSPORTER_1"/>
    <property type="match status" value="1"/>
</dbReference>
<evidence type="ECO:0000256" key="3">
    <source>
        <dbReference type="ARBA" id="ARBA00022840"/>
    </source>
</evidence>